<feature type="transmembrane region" description="Helical" evidence="1">
    <location>
        <begin position="7"/>
        <end position="33"/>
    </location>
</feature>
<keyword evidence="1" id="KW-1133">Transmembrane helix</keyword>
<accession>A0A150LEE6</accession>
<organism evidence="2 3">
    <name type="scientific">Caldibacillus debilis</name>
    <dbReference type="NCBI Taxonomy" id="301148"/>
    <lineage>
        <taxon>Bacteria</taxon>
        <taxon>Bacillati</taxon>
        <taxon>Bacillota</taxon>
        <taxon>Bacilli</taxon>
        <taxon>Bacillales</taxon>
        <taxon>Bacillaceae</taxon>
        <taxon>Caldibacillus</taxon>
    </lineage>
</organism>
<keyword evidence="1" id="KW-0472">Membrane</keyword>
<name>A0A150LEE6_9BACI</name>
<protein>
    <submittedName>
        <fullName evidence="2">Uncharacterized protein</fullName>
    </submittedName>
</protein>
<comment type="caution">
    <text evidence="2">The sequence shown here is derived from an EMBL/GenBank/DDBJ whole genome shotgun (WGS) entry which is preliminary data.</text>
</comment>
<dbReference type="AlphaFoldDB" id="A0A150LEE6"/>
<gene>
    <name evidence="2" type="ORF">B4135_3364</name>
</gene>
<evidence type="ECO:0000313" key="3">
    <source>
        <dbReference type="Proteomes" id="UP000075683"/>
    </source>
</evidence>
<sequence length="54" mass="6388">MRKYIKVILFSIFSILILIAFGIILTLVSLFLFNYNIKEGTNVWIYVKFLDTKL</sequence>
<evidence type="ECO:0000256" key="1">
    <source>
        <dbReference type="SAM" id="Phobius"/>
    </source>
</evidence>
<proteinExistence type="predicted"/>
<keyword evidence="1" id="KW-0812">Transmembrane</keyword>
<evidence type="ECO:0000313" key="2">
    <source>
        <dbReference type="EMBL" id="KYD10727.1"/>
    </source>
</evidence>
<dbReference type="EMBL" id="LQYT01000116">
    <property type="protein sequence ID" value="KYD10727.1"/>
    <property type="molecule type" value="Genomic_DNA"/>
</dbReference>
<dbReference type="Proteomes" id="UP000075683">
    <property type="component" value="Unassembled WGS sequence"/>
</dbReference>
<reference evidence="2 3" key="1">
    <citation type="submission" date="2016-01" db="EMBL/GenBank/DDBJ databases">
        <title>Draft Genome Sequences of Seven Thermophilic Sporeformers Isolated from Foods.</title>
        <authorList>
            <person name="Berendsen E.M."/>
            <person name="Wells-Bennik M.H."/>
            <person name="Krawcyk A.O."/>
            <person name="De Jong A."/>
            <person name="Holsappel S."/>
            <person name="Eijlander R.T."/>
            <person name="Kuipers O.P."/>
        </authorList>
    </citation>
    <scope>NUCLEOTIDE SEQUENCE [LARGE SCALE GENOMIC DNA]</scope>
    <source>
        <strain evidence="2 3">B4135</strain>
    </source>
</reference>